<sequence>MSTLRFSSKSKSKSKCETGAYLMRVNKETAQKNRASVVKAAAQLFREHGFDGIGISSLMKEAGLTNGAFYKQFDSKDSLALEATEFALEQNREAWRDVLEKADGTALEAFREWYLSNEHIRHRGHGCAFSTLATEAPRRGVDTQDEFANAIEKSLDLLSNFDPMTRAESLKMICTLVGALTLARAVGDNPLKSEIVAAVTDKKPN</sequence>
<dbReference type="PROSITE" id="PS50977">
    <property type="entry name" value="HTH_TETR_2"/>
    <property type="match status" value="1"/>
</dbReference>
<dbReference type="InterPro" id="IPR009057">
    <property type="entry name" value="Homeodomain-like_sf"/>
</dbReference>
<evidence type="ECO:0000256" key="1">
    <source>
        <dbReference type="ARBA" id="ARBA00023015"/>
    </source>
</evidence>
<protein>
    <submittedName>
        <fullName evidence="6">TetR family transcriptional regulator</fullName>
    </submittedName>
</protein>
<gene>
    <name evidence="6" type="ORF">GFB49_20210</name>
</gene>
<keyword evidence="2 4" id="KW-0238">DNA-binding</keyword>
<evidence type="ECO:0000313" key="7">
    <source>
        <dbReference type="Proteomes" id="UP000444174"/>
    </source>
</evidence>
<reference evidence="6 7" key="1">
    <citation type="submission" date="2019-10" db="EMBL/GenBank/DDBJ databases">
        <title>Epibacterium sp. nov., isolated from seawater.</title>
        <authorList>
            <person name="Zhang X."/>
            <person name="Li N."/>
        </authorList>
    </citation>
    <scope>NUCLEOTIDE SEQUENCE [LARGE SCALE GENOMIC DNA]</scope>
    <source>
        <strain evidence="6 7">SM1979</strain>
    </source>
</reference>
<proteinExistence type="predicted"/>
<feature type="DNA-binding region" description="H-T-H motif" evidence="4">
    <location>
        <begin position="54"/>
        <end position="73"/>
    </location>
</feature>
<accession>A0A843YNP2</accession>
<dbReference type="PANTHER" id="PTHR47506:SF7">
    <property type="entry name" value="TRANSCRIPTIONAL REGULATORY PROTEIN"/>
    <property type="match status" value="1"/>
</dbReference>
<evidence type="ECO:0000256" key="3">
    <source>
        <dbReference type="ARBA" id="ARBA00023163"/>
    </source>
</evidence>
<keyword evidence="3" id="KW-0804">Transcription</keyword>
<dbReference type="Gene3D" id="1.10.10.60">
    <property type="entry name" value="Homeodomain-like"/>
    <property type="match status" value="1"/>
</dbReference>
<name>A0A843YNP2_9RHOB</name>
<evidence type="ECO:0000256" key="4">
    <source>
        <dbReference type="PROSITE-ProRule" id="PRU00335"/>
    </source>
</evidence>
<dbReference type="GO" id="GO:0003677">
    <property type="term" value="F:DNA binding"/>
    <property type="evidence" value="ECO:0007669"/>
    <property type="project" value="UniProtKB-UniRule"/>
</dbReference>
<dbReference type="PANTHER" id="PTHR47506">
    <property type="entry name" value="TRANSCRIPTIONAL REGULATORY PROTEIN"/>
    <property type="match status" value="1"/>
</dbReference>
<keyword evidence="7" id="KW-1185">Reference proteome</keyword>
<dbReference type="Gene3D" id="1.10.357.10">
    <property type="entry name" value="Tetracycline Repressor, domain 2"/>
    <property type="match status" value="1"/>
</dbReference>
<comment type="caution">
    <text evidence="6">The sequence shown here is derived from an EMBL/GenBank/DDBJ whole genome shotgun (WGS) entry which is preliminary data.</text>
</comment>
<dbReference type="InterPro" id="IPR001647">
    <property type="entry name" value="HTH_TetR"/>
</dbReference>
<dbReference type="SUPFAM" id="SSF46689">
    <property type="entry name" value="Homeodomain-like"/>
    <property type="match status" value="1"/>
</dbReference>
<evidence type="ECO:0000259" key="5">
    <source>
        <dbReference type="PROSITE" id="PS50977"/>
    </source>
</evidence>
<keyword evidence="1" id="KW-0805">Transcription regulation</keyword>
<dbReference type="Pfam" id="PF00440">
    <property type="entry name" value="TetR_N"/>
    <property type="match status" value="1"/>
</dbReference>
<dbReference type="AlphaFoldDB" id="A0A843YNP2"/>
<evidence type="ECO:0000313" key="6">
    <source>
        <dbReference type="EMBL" id="MQQ10783.1"/>
    </source>
</evidence>
<dbReference type="PRINTS" id="PR00455">
    <property type="entry name" value="HTHTETR"/>
</dbReference>
<organism evidence="6 7">
    <name type="scientific">Tritonibacter litoralis</name>
    <dbReference type="NCBI Taxonomy" id="2662264"/>
    <lineage>
        <taxon>Bacteria</taxon>
        <taxon>Pseudomonadati</taxon>
        <taxon>Pseudomonadota</taxon>
        <taxon>Alphaproteobacteria</taxon>
        <taxon>Rhodobacterales</taxon>
        <taxon>Paracoccaceae</taxon>
        <taxon>Tritonibacter</taxon>
    </lineage>
</organism>
<feature type="domain" description="HTH tetR-type" evidence="5">
    <location>
        <begin position="31"/>
        <end position="91"/>
    </location>
</feature>
<dbReference type="Proteomes" id="UP000444174">
    <property type="component" value="Unassembled WGS sequence"/>
</dbReference>
<evidence type="ECO:0000256" key="2">
    <source>
        <dbReference type="ARBA" id="ARBA00023125"/>
    </source>
</evidence>
<dbReference type="InterPro" id="IPR036271">
    <property type="entry name" value="Tet_transcr_reg_TetR-rel_C_sf"/>
</dbReference>
<dbReference type="SUPFAM" id="SSF48498">
    <property type="entry name" value="Tetracyclin repressor-like, C-terminal domain"/>
    <property type="match status" value="1"/>
</dbReference>
<dbReference type="EMBL" id="WIBF01000024">
    <property type="protein sequence ID" value="MQQ10783.1"/>
    <property type="molecule type" value="Genomic_DNA"/>
</dbReference>